<dbReference type="PANTHER" id="PTHR47592:SF27">
    <property type="entry name" value="OS08G0421700 PROTEIN"/>
    <property type="match status" value="1"/>
</dbReference>
<dbReference type="RefSeq" id="XP_022155403.1">
    <property type="nucleotide sequence ID" value="XM_022299711.1"/>
</dbReference>
<protein>
    <submittedName>
        <fullName evidence="3">Uncharacterized protein LOC111022548</fullName>
    </submittedName>
</protein>
<dbReference type="PANTHER" id="PTHR47592">
    <property type="entry name" value="PBF68 PROTEIN"/>
    <property type="match status" value="1"/>
</dbReference>
<feature type="region of interest" description="Disordered" evidence="1">
    <location>
        <begin position="184"/>
        <end position="217"/>
    </location>
</feature>
<dbReference type="AlphaFoldDB" id="A0A6J1DMV2"/>
<dbReference type="OrthoDB" id="1651011at2759"/>
<feature type="compositionally biased region" description="Basic and acidic residues" evidence="1">
    <location>
        <begin position="184"/>
        <end position="202"/>
    </location>
</feature>
<dbReference type="GeneID" id="111022548"/>
<keyword evidence="2" id="KW-1185">Reference proteome</keyword>
<organism evidence="2 3">
    <name type="scientific">Momordica charantia</name>
    <name type="common">Bitter gourd</name>
    <name type="synonym">Balsam pear</name>
    <dbReference type="NCBI Taxonomy" id="3673"/>
    <lineage>
        <taxon>Eukaryota</taxon>
        <taxon>Viridiplantae</taxon>
        <taxon>Streptophyta</taxon>
        <taxon>Embryophyta</taxon>
        <taxon>Tracheophyta</taxon>
        <taxon>Spermatophyta</taxon>
        <taxon>Magnoliopsida</taxon>
        <taxon>eudicotyledons</taxon>
        <taxon>Gunneridae</taxon>
        <taxon>Pentapetalae</taxon>
        <taxon>rosids</taxon>
        <taxon>fabids</taxon>
        <taxon>Cucurbitales</taxon>
        <taxon>Cucurbitaceae</taxon>
        <taxon>Momordiceae</taxon>
        <taxon>Momordica</taxon>
    </lineage>
</organism>
<proteinExistence type="predicted"/>
<gene>
    <name evidence="3" type="primary">LOC111022548</name>
</gene>
<evidence type="ECO:0000313" key="3">
    <source>
        <dbReference type="RefSeq" id="XP_022155403.1"/>
    </source>
</evidence>
<dbReference type="KEGG" id="mcha:111022548"/>
<name>A0A6J1DMV2_MOMCH</name>
<sequence>MAGNTSANAPSMIGSTIVKSHTEKLEKFKGENFKRSQRKMIFYLTTLNLAHVLKEVCPTTQLEGITPEIEAVKQAWLHSDFLCRNYILSFLDDTLYNVYYNVLDTSRQLWETLDKKYKLKDADIKKFVVGKFEGLVINEPFQVAAVIEKLPHAWREFKWYLKHKRKELSMENLTMKLCIEKDNKKRDKEPQKAKEHIAEASRRYPKKNQSKIKDVNLGPRNDANKHIHGIYWFVLRVVI</sequence>
<evidence type="ECO:0000256" key="1">
    <source>
        <dbReference type="SAM" id="MobiDB-lite"/>
    </source>
</evidence>
<dbReference type="Proteomes" id="UP000504603">
    <property type="component" value="Unplaced"/>
</dbReference>
<reference evidence="3" key="1">
    <citation type="submission" date="2025-08" db="UniProtKB">
        <authorList>
            <consortium name="RefSeq"/>
        </authorList>
    </citation>
    <scope>IDENTIFICATION</scope>
    <source>
        <strain evidence="3">OHB3-1</strain>
    </source>
</reference>
<evidence type="ECO:0000313" key="2">
    <source>
        <dbReference type="Proteomes" id="UP000504603"/>
    </source>
</evidence>
<accession>A0A6J1DMV2</accession>